<dbReference type="PROSITE" id="PS51257">
    <property type="entry name" value="PROKAR_LIPOPROTEIN"/>
    <property type="match status" value="1"/>
</dbReference>
<organism evidence="2 3">
    <name type="scientific">Staphylococcus pettenkoferi</name>
    <dbReference type="NCBI Taxonomy" id="170573"/>
    <lineage>
        <taxon>Bacteria</taxon>
        <taxon>Bacillati</taxon>
        <taxon>Bacillota</taxon>
        <taxon>Bacilli</taxon>
        <taxon>Bacillales</taxon>
        <taxon>Staphylococcaceae</taxon>
        <taxon>Staphylococcus</taxon>
    </lineage>
</organism>
<evidence type="ECO:0000256" key="1">
    <source>
        <dbReference type="SAM" id="SignalP"/>
    </source>
</evidence>
<sequence>MKRLIGVCLGLMILLAACGNKVDGTYKNKEVTLTADDDAETAQINYDTGDDEWNEFLEEDGNDLNYKGEIDKKKKTMTFKDKKGHTEMKMSYKVKGDKLILKDKSGSSGDEKITLKKQKDE</sequence>
<feature type="chain" id="PRO_5040279009" description="Lipoprotein" evidence="1">
    <location>
        <begin position="20"/>
        <end position="121"/>
    </location>
</feature>
<dbReference type="EMBL" id="JANSKX010000002">
    <property type="protein sequence ID" value="MCY1593750.1"/>
    <property type="molecule type" value="Genomic_DNA"/>
</dbReference>
<evidence type="ECO:0000313" key="2">
    <source>
        <dbReference type="EMBL" id="MCY1593750.1"/>
    </source>
</evidence>
<protein>
    <recommendedName>
        <fullName evidence="4">Lipoprotein</fullName>
    </recommendedName>
</protein>
<dbReference type="RefSeq" id="WP_268210469.1">
    <property type="nucleotide sequence ID" value="NZ_JANSKK010000001.1"/>
</dbReference>
<proteinExistence type="predicted"/>
<accession>A0A9Q4D501</accession>
<feature type="signal peptide" evidence="1">
    <location>
        <begin position="1"/>
        <end position="19"/>
    </location>
</feature>
<evidence type="ECO:0008006" key="4">
    <source>
        <dbReference type="Google" id="ProtNLM"/>
    </source>
</evidence>
<dbReference type="AlphaFoldDB" id="A0A9Q4D501"/>
<keyword evidence="1" id="KW-0732">Signal</keyword>
<comment type="caution">
    <text evidence="2">The sequence shown here is derived from an EMBL/GenBank/DDBJ whole genome shotgun (WGS) entry which is preliminary data.</text>
</comment>
<dbReference type="Proteomes" id="UP001081438">
    <property type="component" value="Unassembled WGS sequence"/>
</dbReference>
<reference evidence="2" key="1">
    <citation type="journal article" date="2022" name="Int. J. Mol. Sci.">
        <title>Phenotypic and genotypic virulence characterisation of Staphylococcus pettenkoferi strains isolated from human bloodstream and diabetic foot infections.</title>
        <authorList>
            <person name="Magnan C."/>
        </authorList>
    </citation>
    <scope>NUCLEOTIDE SEQUENCE</scope>
    <source>
        <strain evidence="2">NSP020P</strain>
    </source>
</reference>
<gene>
    <name evidence="2" type="ORF">NW112_00680</name>
</gene>
<evidence type="ECO:0000313" key="3">
    <source>
        <dbReference type="Proteomes" id="UP001081438"/>
    </source>
</evidence>
<name>A0A9Q4D501_9STAP</name>